<protein>
    <submittedName>
        <fullName evidence="1">Uncharacterized protein</fullName>
    </submittedName>
</protein>
<organism evidence="1 2">
    <name type="scientific">Sulfitobacter noctilucicola</name>
    <dbReference type="NCBI Taxonomy" id="1342301"/>
    <lineage>
        <taxon>Bacteria</taxon>
        <taxon>Pseudomonadati</taxon>
        <taxon>Pseudomonadota</taxon>
        <taxon>Alphaproteobacteria</taxon>
        <taxon>Rhodobacterales</taxon>
        <taxon>Roseobacteraceae</taxon>
        <taxon>Sulfitobacter</taxon>
    </lineage>
</organism>
<comment type="caution">
    <text evidence="1">The sequence shown here is derived from an EMBL/GenBank/DDBJ whole genome shotgun (WGS) entry which is preliminary data.</text>
</comment>
<evidence type="ECO:0000313" key="2">
    <source>
        <dbReference type="Proteomes" id="UP000565745"/>
    </source>
</evidence>
<accession>A0A7W6Q7F8</accession>
<dbReference type="AlphaFoldDB" id="A0A7W6Q7F8"/>
<reference evidence="1 2" key="1">
    <citation type="submission" date="2020-08" db="EMBL/GenBank/DDBJ databases">
        <title>Genomic Encyclopedia of Type Strains, Phase IV (KMG-IV): sequencing the most valuable type-strain genomes for metagenomic binning, comparative biology and taxonomic classification.</title>
        <authorList>
            <person name="Goeker M."/>
        </authorList>
    </citation>
    <scope>NUCLEOTIDE SEQUENCE [LARGE SCALE GENOMIC DNA]</scope>
    <source>
        <strain evidence="1 2">DSM 101015</strain>
    </source>
</reference>
<evidence type="ECO:0000313" key="1">
    <source>
        <dbReference type="EMBL" id="MBB4175825.1"/>
    </source>
</evidence>
<dbReference type="EMBL" id="JACIFU010000006">
    <property type="protein sequence ID" value="MBB4175825.1"/>
    <property type="molecule type" value="Genomic_DNA"/>
</dbReference>
<keyword evidence="2" id="KW-1185">Reference proteome</keyword>
<gene>
    <name evidence="1" type="ORF">GGR93_003633</name>
</gene>
<sequence>MAVGTYDCVEEASLAMTSEGKKYSPTADGTSYLQRKYKVFQKGTEQMAPVWASIEEDAKH</sequence>
<name>A0A7W6Q7F8_9RHOB</name>
<proteinExistence type="predicted"/>
<dbReference type="Proteomes" id="UP000565745">
    <property type="component" value="Unassembled WGS sequence"/>
</dbReference>